<dbReference type="Proteomes" id="UP001642540">
    <property type="component" value="Unassembled WGS sequence"/>
</dbReference>
<keyword evidence="3" id="KW-0963">Cytoplasm</keyword>
<reference evidence="10 11" key="1">
    <citation type="submission" date="2024-08" db="EMBL/GenBank/DDBJ databases">
        <authorList>
            <person name="Cucini C."/>
            <person name="Frati F."/>
        </authorList>
    </citation>
    <scope>NUCLEOTIDE SEQUENCE [LARGE SCALE GENOMIC DNA]</scope>
</reference>
<feature type="region of interest" description="Disordered" evidence="8">
    <location>
        <begin position="932"/>
        <end position="984"/>
    </location>
</feature>
<feature type="compositionally biased region" description="Low complexity" evidence="8">
    <location>
        <begin position="92"/>
        <end position="107"/>
    </location>
</feature>
<name>A0ABP1QZA2_9HEXA</name>
<dbReference type="PANTHER" id="PTHR13924">
    <property type="entry name" value="TRANSFORMING ACIDIC COILED-COIL CONTAINING PROTEIN 1/2"/>
    <property type="match status" value="1"/>
</dbReference>
<feature type="region of interest" description="Disordered" evidence="8">
    <location>
        <begin position="248"/>
        <end position="319"/>
    </location>
</feature>
<keyword evidence="4" id="KW-0597">Phosphoprotein</keyword>
<feature type="domain" description="Transforming acidic coiled-coil-containing protein C-terminal" evidence="9">
    <location>
        <begin position="1446"/>
        <end position="1641"/>
    </location>
</feature>
<feature type="compositionally biased region" description="Polar residues" evidence="8">
    <location>
        <begin position="258"/>
        <end position="270"/>
    </location>
</feature>
<organism evidence="10 11">
    <name type="scientific">Orchesella dallaii</name>
    <dbReference type="NCBI Taxonomy" id="48710"/>
    <lineage>
        <taxon>Eukaryota</taxon>
        <taxon>Metazoa</taxon>
        <taxon>Ecdysozoa</taxon>
        <taxon>Arthropoda</taxon>
        <taxon>Hexapoda</taxon>
        <taxon>Collembola</taxon>
        <taxon>Entomobryomorpha</taxon>
        <taxon>Entomobryoidea</taxon>
        <taxon>Orchesellidae</taxon>
        <taxon>Orchesellinae</taxon>
        <taxon>Orchesella</taxon>
    </lineage>
</organism>
<feature type="region of interest" description="Disordered" evidence="8">
    <location>
        <begin position="1"/>
        <end position="126"/>
    </location>
</feature>
<protein>
    <recommendedName>
        <fullName evidence="9">Transforming acidic coiled-coil-containing protein C-terminal domain-containing protein</fullName>
    </recommendedName>
</protein>
<feature type="compositionally biased region" description="Basic and acidic residues" evidence="8">
    <location>
        <begin position="1315"/>
        <end position="1340"/>
    </location>
</feature>
<evidence type="ECO:0000313" key="10">
    <source>
        <dbReference type="EMBL" id="CAL8115450.1"/>
    </source>
</evidence>
<feature type="region of interest" description="Disordered" evidence="8">
    <location>
        <begin position="1308"/>
        <end position="1367"/>
    </location>
</feature>
<feature type="compositionally biased region" description="Low complexity" evidence="8">
    <location>
        <begin position="1206"/>
        <end position="1220"/>
    </location>
</feature>
<evidence type="ECO:0000256" key="4">
    <source>
        <dbReference type="ARBA" id="ARBA00022553"/>
    </source>
</evidence>
<feature type="region of interest" description="Disordered" evidence="8">
    <location>
        <begin position="1175"/>
        <end position="1233"/>
    </location>
</feature>
<dbReference type="Gene3D" id="1.20.5.1700">
    <property type="match status" value="1"/>
</dbReference>
<feature type="compositionally biased region" description="Basic and acidic residues" evidence="8">
    <location>
        <begin position="937"/>
        <end position="948"/>
    </location>
</feature>
<keyword evidence="5 7" id="KW-0175">Coiled coil</keyword>
<dbReference type="InterPro" id="IPR007707">
    <property type="entry name" value="TACC_C"/>
</dbReference>
<feature type="region of interest" description="Disordered" evidence="8">
    <location>
        <begin position="488"/>
        <end position="522"/>
    </location>
</feature>
<evidence type="ECO:0000256" key="7">
    <source>
        <dbReference type="SAM" id="Coils"/>
    </source>
</evidence>
<feature type="coiled-coil region" evidence="7">
    <location>
        <begin position="1588"/>
        <end position="1636"/>
    </location>
</feature>
<comment type="similarity">
    <text evidence="2">Belongs to the TACC family.</text>
</comment>
<evidence type="ECO:0000259" key="9">
    <source>
        <dbReference type="Pfam" id="PF05010"/>
    </source>
</evidence>
<feature type="compositionally biased region" description="Basic and acidic residues" evidence="8">
    <location>
        <begin position="964"/>
        <end position="976"/>
    </location>
</feature>
<evidence type="ECO:0000256" key="6">
    <source>
        <dbReference type="ARBA" id="ARBA00023212"/>
    </source>
</evidence>
<evidence type="ECO:0000256" key="3">
    <source>
        <dbReference type="ARBA" id="ARBA00022490"/>
    </source>
</evidence>
<proteinExistence type="inferred from homology"/>
<sequence length="1648" mass="181348">MGNSPSRSELHGEHMSSLANNPTQDPFPHSYPTKFSSVPLPGIHNEYTTSNVPSGPMEQSNHNHHEFSNRQGAHSADPMYSMDSLNVCGNNSVSMTSSDLPPSSLSPANCQDPWKPPPFADESLHSQCRNLSRLHKDLHHQEDDEGLSSSTFESDSLNPDATLSGMSRRLPCTPPRNSTPPKPEVAEEATEAFKLATAQMPAATLNQHGSAEMPSTLIDYSITINGRKVSTSEETPLPIILASQKEADNNGRGISSKIGITSSELTTNTKSRGRMKSPPPPPPVSKISNGSEAEKTGSTSTIPSSSSSPPMQKEIIEKKSSPLNSLFSKNVYYSNRKSSIEFSESNALCGGEVNVIQTPLSQSQPEKNSSSRNNYEALIKSSSENEDDASIKTKKKVDEPTYATIRRKSVAEIPPVLQINERESNRILGNNIPKTGKITDISPKTASEPAELGEIALREEDVLIRPCDALETEEALKDIVSNHEFSSTANKAESTNNSNAVSDSSLKNSSSPSTISTSFNSLLHNNSNETVDEQILDDEKYRQVHTNKTELDCKDGEDVNHASADEIKPVSCSSNGEMLDKKGECINSKDVNPSTLCDLDEDAVVAAAVVERCQTSNKFLCLNGTYSKAELKGRNGDSEHVSGDMKNTLDSPSGVPIQDETNLAIFGTDEVKRGEEEELCRENTLQKSPSLSSSETDFVNFNRSKWESISDSSRENTFSLEINNPPTNGLLNCNRLSLCSQPDNELDVEIFGGSSKPMVDVAIIQDQPLSSKGSDHFSESEPSENEYEVYEIGKISKNTSFCSGGDPRGPESDSSFPTTDAITKHEITSTQENSKQESEVMKPSTQTQLQEEILCKDESLFSAPKLNGHGHQRRLSMSKMDFDCTKNLDETHMIASSAPTCTSQLEKIIADRKASFPELYVNTEALTAVRKLSTGSDKSHNRAHETTTPRRSLTGSFGETSRIAPKDASGETKENSDTSVSKPPFANDFLQTLGEIYASKSKLLTNKLQTQTVNPISSPKEKESVIILDKEKAPEPSIDTVESFECQDRSISEYNISPRSAREVVTDSLLNCSSMSSSSLSQKSIVTIQEVDEKPAPVPFSAGVVTQNSPEVGQVSSVEVTDGDIVIPRLNQSKSLNNSATYKKKPTFIRGRVSNGNSLPCVDIFEPPCHTKKEEFATESSPQVEIVESPNYPPPPPMPPLHYCQSTSGSSASSSIGDPSDIQDKGKLPCYNGREQSNKKLYLNGLRSSPEKTFPKVNGNVSSECSLVELSLATQKSTSDAIIVELKKAQAKKLKSIENKQIEPMLIDFRNNPKNSDEAKPNLTRNRSEDLAREPREDKQSTISEIYASKNPVQQSSTEIEHPEEPPVKAIVNGKHTSNIVVNSAPIEAVNKESLKRNNRLGGVQTAKNLPARGNIMSPSLSGNYTEMNGIDSETMGASSIHEDELSGQLQQKENHINELQGNVEEIQTTNKLDGASFRRVLNEYEKTLSMFIQQIDQLKQRMDEAEAEKQTLIKERDQALEDLRNVESAFSDVHRKYERAKALLENMKSNEDTLIRRDQEMLQRIQNRDKKIDMIKEKAQDSIEKMHMDYETRIKEMEFENAKLRAQYRKLEMKLSTLENDVEQKAKENAQLSALCDELINGQVGQV</sequence>
<feature type="compositionally biased region" description="Polar residues" evidence="8">
    <location>
        <begin position="488"/>
        <end position="497"/>
    </location>
</feature>
<feature type="region of interest" description="Disordered" evidence="8">
    <location>
        <begin position="139"/>
        <end position="194"/>
    </location>
</feature>
<gene>
    <name evidence="10" type="ORF">ODALV1_LOCUS16860</name>
</gene>
<dbReference type="EMBL" id="CAXLJM020000051">
    <property type="protein sequence ID" value="CAL8115450.1"/>
    <property type="molecule type" value="Genomic_DNA"/>
</dbReference>
<feature type="compositionally biased region" description="Polar residues" evidence="8">
    <location>
        <begin position="46"/>
        <end position="60"/>
    </location>
</feature>
<comment type="caution">
    <text evidence="10">The sequence shown here is derived from an EMBL/GenBank/DDBJ whole genome shotgun (WGS) entry which is preliminary data.</text>
</comment>
<accession>A0ABP1QZA2</accession>
<evidence type="ECO:0000256" key="8">
    <source>
        <dbReference type="SAM" id="MobiDB-lite"/>
    </source>
</evidence>
<evidence type="ECO:0000256" key="2">
    <source>
        <dbReference type="ARBA" id="ARBA00009423"/>
    </source>
</evidence>
<feature type="compositionally biased region" description="Polar residues" evidence="8">
    <location>
        <begin position="147"/>
        <end position="165"/>
    </location>
</feature>
<feature type="compositionally biased region" description="Pro residues" evidence="8">
    <location>
        <begin position="172"/>
        <end position="183"/>
    </location>
</feature>
<feature type="compositionally biased region" description="Low complexity" evidence="8">
    <location>
        <begin position="296"/>
        <end position="310"/>
    </location>
</feature>
<dbReference type="Pfam" id="PF05010">
    <property type="entry name" value="TACC_C"/>
    <property type="match status" value="1"/>
</dbReference>
<evidence type="ECO:0000256" key="5">
    <source>
        <dbReference type="ARBA" id="ARBA00023054"/>
    </source>
</evidence>
<comment type="subcellular location">
    <subcellularLocation>
        <location evidence="1">Cytoplasm</location>
        <location evidence="1">Cytoskeleton</location>
    </subcellularLocation>
</comment>
<feature type="compositionally biased region" description="Pro residues" evidence="8">
    <location>
        <begin position="1191"/>
        <end position="1200"/>
    </location>
</feature>
<keyword evidence="11" id="KW-1185">Reference proteome</keyword>
<evidence type="ECO:0000256" key="1">
    <source>
        <dbReference type="ARBA" id="ARBA00004245"/>
    </source>
</evidence>
<feature type="coiled-coil region" evidence="7">
    <location>
        <begin position="1443"/>
        <end position="1558"/>
    </location>
</feature>
<evidence type="ECO:0000313" key="11">
    <source>
        <dbReference type="Proteomes" id="UP001642540"/>
    </source>
</evidence>
<dbReference type="PANTHER" id="PTHR13924:SF10">
    <property type="entry name" value="TRANSFORMING ACIDIC COILED-COIL PROTEIN, ISOFORM K"/>
    <property type="match status" value="1"/>
</dbReference>
<feature type="compositionally biased region" description="Low complexity" evidence="8">
    <location>
        <begin position="498"/>
        <end position="521"/>
    </location>
</feature>
<keyword evidence="6" id="KW-0206">Cytoskeleton</keyword>
<dbReference type="InterPro" id="IPR039915">
    <property type="entry name" value="TACC"/>
</dbReference>
<feature type="compositionally biased region" description="Polar residues" evidence="8">
    <location>
        <begin position="949"/>
        <end position="959"/>
    </location>
</feature>